<reference evidence="2" key="2">
    <citation type="journal article" date="2024" name="Plant">
        <title>Genomic evolution and insights into agronomic trait innovations of Sesamum species.</title>
        <authorList>
            <person name="Miao H."/>
            <person name="Wang L."/>
            <person name="Qu L."/>
            <person name="Liu H."/>
            <person name="Sun Y."/>
            <person name="Le M."/>
            <person name="Wang Q."/>
            <person name="Wei S."/>
            <person name="Zheng Y."/>
            <person name="Lin W."/>
            <person name="Duan Y."/>
            <person name="Cao H."/>
            <person name="Xiong S."/>
            <person name="Wang X."/>
            <person name="Wei L."/>
            <person name="Li C."/>
            <person name="Ma Q."/>
            <person name="Ju M."/>
            <person name="Zhao R."/>
            <person name="Li G."/>
            <person name="Mu C."/>
            <person name="Tian Q."/>
            <person name="Mei H."/>
            <person name="Zhang T."/>
            <person name="Gao T."/>
            <person name="Zhang H."/>
        </authorList>
    </citation>
    <scope>NUCLEOTIDE SEQUENCE</scope>
    <source>
        <strain evidence="2">G02</strain>
    </source>
</reference>
<evidence type="ECO:0000313" key="2">
    <source>
        <dbReference type="EMBL" id="KAL0361479.1"/>
    </source>
</evidence>
<gene>
    <name evidence="2" type="ORF">Sradi_3832400</name>
</gene>
<feature type="region of interest" description="Disordered" evidence="1">
    <location>
        <begin position="39"/>
        <end position="62"/>
    </location>
</feature>
<sequence length="62" mass="6670">MITSAICEQLTALAPTLAMWQPEVVVPEQAELTVVMPRPEASPGFDQQLPAQAGDVPPQWLA</sequence>
<protein>
    <submittedName>
        <fullName evidence="2">Uncharacterized protein</fullName>
    </submittedName>
</protein>
<reference evidence="2" key="1">
    <citation type="submission" date="2020-06" db="EMBL/GenBank/DDBJ databases">
        <authorList>
            <person name="Li T."/>
            <person name="Hu X."/>
            <person name="Zhang T."/>
            <person name="Song X."/>
            <person name="Zhang H."/>
            <person name="Dai N."/>
            <person name="Sheng W."/>
            <person name="Hou X."/>
            <person name="Wei L."/>
        </authorList>
    </citation>
    <scope>NUCLEOTIDE SEQUENCE</scope>
    <source>
        <strain evidence="2">G02</strain>
        <tissue evidence="2">Leaf</tissue>
    </source>
</reference>
<organism evidence="2">
    <name type="scientific">Sesamum radiatum</name>
    <name type="common">Black benniseed</name>
    <dbReference type="NCBI Taxonomy" id="300843"/>
    <lineage>
        <taxon>Eukaryota</taxon>
        <taxon>Viridiplantae</taxon>
        <taxon>Streptophyta</taxon>
        <taxon>Embryophyta</taxon>
        <taxon>Tracheophyta</taxon>
        <taxon>Spermatophyta</taxon>
        <taxon>Magnoliopsida</taxon>
        <taxon>eudicotyledons</taxon>
        <taxon>Gunneridae</taxon>
        <taxon>Pentapetalae</taxon>
        <taxon>asterids</taxon>
        <taxon>lamiids</taxon>
        <taxon>Lamiales</taxon>
        <taxon>Pedaliaceae</taxon>
        <taxon>Sesamum</taxon>
    </lineage>
</organism>
<dbReference type="EMBL" id="JACGWJ010000016">
    <property type="protein sequence ID" value="KAL0361479.1"/>
    <property type="molecule type" value="Genomic_DNA"/>
</dbReference>
<comment type="caution">
    <text evidence="2">The sequence shown here is derived from an EMBL/GenBank/DDBJ whole genome shotgun (WGS) entry which is preliminary data.</text>
</comment>
<dbReference type="AlphaFoldDB" id="A0AAW2Q0T8"/>
<evidence type="ECO:0000256" key="1">
    <source>
        <dbReference type="SAM" id="MobiDB-lite"/>
    </source>
</evidence>
<proteinExistence type="predicted"/>
<name>A0AAW2Q0T8_SESRA</name>
<accession>A0AAW2Q0T8</accession>